<feature type="compositionally biased region" description="Acidic residues" evidence="1">
    <location>
        <begin position="29"/>
        <end position="69"/>
    </location>
</feature>
<keyword evidence="4" id="KW-1185">Reference proteome</keyword>
<dbReference type="Proteomes" id="UP000280668">
    <property type="component" value="Unassembled WGS sequence"/>
</dbReference>
<evidence type="ECO:0000256" key="2">
    <source>
        <dbReference type="SAM" id="SignalP"/>
    </source>
</evidence>
<reference evidence="3 4" key="1">
    <citation type="submission" date="2018-11" db="EMBL/GenBank/DDBJ databases">
        <title>Sequencing the genomes of 1000 actinobacteria strains.</title>
        <authorList>
            <person name="Klenk H.-P."/>
        </authorList>
    </citation>
    <scope>NUCLEOTIDE SEQUENCE [LARGE SCALE GENOMIC DNA]</scope>
    <source>
        <strain evidence="3 4">DSM 11294</strain>
    </source>
</reference>
<keyword evidence="2" id="KW-0732">Signal</keyword>
<comment type="caution">
    <text evidence="3">The sequence shown here is derived from an EMBL/GenBank/DDBJ whole genome shotgun (WGS) entry which is preliminary data.</text>
</comment>
<dbReference type="EMBL" id="RKHK01000001">
    <property type="protein sequence ID" value="ROR73175.1"/>
    <property type="molecule type" value="Genomic_DNA"/>
</dbReference>
<evidence type="ECO:0000313" key="4">
    <source>
        <dbReference type="Proteomes" id="UP000280668"/>
    </source>
</evidence>
<dbReference type="AlphaFoldDB" id="A0A3N2BD71"/>
<evidence type="ECO:0000313" key="3">
    <source>
        <dbReference type="EMBL" id="ROR73175.1"/>
    </source>
</evidence>
<feature type="region of interest" description="Disordered" evidence="1">
    <location>
        <begin position="25"/>
        <end position="69"/>
    </location>
</feature>
<feature type="chain" id="PRO_5018169557" description="DNA primase" evidence="2">
    <location>
        <begin position="26"/>
        <end position="69"/>
    </location>
</feature>
<evidence type="ECO:0000256" key="1">
    <source>
        <dbReference type="SAM" id="MobiDB-lite"/>
    </source>
</evidence>
<protein>
    <recommendedName>
        <fullName evidence="5">DNA primase</fullName>
    </recommendedName>
</protein>
<dbReference type="PROSITE" id="PS51257">
    <property type="entry name" value="PROKAR_LIPOPROTEIN"/>
    <property type="match status" value="1"/>
</dbReference>
<feature type="signal peptide" evidence="2">
    <location>
        <begin position="1"/>
        <end position="25"/>
    </location>
</feature>
<accession>A0A3N2BD71</accession>
<name>A0A3N2BD71_9MICO</name>
<proteinExistence type="predicted"/>
<evidence type="ECO:0008006" key="5">
    <source>
        <dbReference type="Google" id="ProtNLM"/>
    </source>
</evidence>
<gene>
    <name evidence="3" type="ORF">EDD31_1542</name>
</gene>
<sequence>MRTSTAKKLVTATAGVFLVAGLAACDDNGTADDPMDDPAVEDPADDPADDGLDDTEDDGLDDTEDDADE</sequence>
<dbReference type="RefSeq" id="WP_170163238.1">
    <property type="nucleotide sequence ID" value="NZ_RKHK01000001.1"/>
</dbReference>
<organism evidence="3 4">
    <name type="scientific">Bogoriella caseilytica</name>
    <dbReference type="NCBI Taxonomy" id="56055"/>
    <lineage>
        <taxon>Bacteria</taxon>
        <taxon>Bacillati</taxon>
        <taxon>Actinomycetota</taxon>
        <taxon>Actinomycetes</taxon>
        <taxon>Micrococcales</taxon>
        <taxon>Bogoriellaceae</taxon>
        <taxon>Bogoriella</taxon>
    </lineage>
</organism>